<accession>A0A5D0NWI8</accession>
<keyword evidence="2" id="KW-1185">Reference proteome</keyword>
<gene>
    <name evidence="1" type="ORF">FXF69_05440</name>
</gene>
<dbReference type="AlphaFoldDB" id="A0A5D0NWI8"/>
<evidence type="ECO:0000313" key="2">
    <source>
        <dbReference type="Proteomes" id="UP000323380"/>
    </source>
</evidence>
<dbReference type="EMBL" id="VSFG01000001">
    <property type="protein sequence ID" value="TYB48632.1"/>
    <property type="molecule type" value="Genomic_DNA"/>
</dbReference>
<reference evidence="1 2" key="1">
    <citation type="submission" date="2019-08" db="EMBL/GenBank/DDBJ databases">
        <title>Actinomadura sp. nov. CYP1-5 isolated from mountain soil.</title>
        <authorList>
            <person name="Songsumanus A."/>
            <person name="Kuncharoen N."/>
            <person name="Kudo T."/>
            <person name="Yuki M."/>
            <person name="Igarashi Y."/>
            <person name="Tanasupawat S."/>
        </authorList>
    </citation>
    <scope>NUCLEOTIDE SEQUENCE [LARGE SCALE GENOMIC DNA]</scope>
    <source>
        <strain evidence="1 2">JCM 14158</strain>
    </source>
</reference>
<comment type="caution">
    <text evidence="1">The sequence shown here is derived from an EMBL/GenBank/DDBJ whole genome shotgun (WGS) entry which is preliminary data.</text>
</comment>
<dbReference type="STRING" id="1220554.GCA_001552135_02386"/>
<sequence>MLNVRLERSVLDWRTRLGRSTSIQYLDDLSAALKPQGWRFVKLYRPTPIPVLRIYARGPAEIALMVSALAVPHRMWGYHEVPLGRSGYLHPCGDADAAAHAIGRLLKYSMYPSTCW</sequence>
<protein>
    <submittedName>
        <fullName evidence="1">Uncharacterized protein</fullName>
    </submittedName>
</protein>
<evidence type="ECO:0000313" key="1">
    <source>
        <dbReference type="EMBL" id="TYB48632.1"/>
    </source>
</evidence>
<organism evidence="1 2">
    <name type="scientific">Actinomadura chibensis</name>
    <dbReference type="NCBI Taxonomy" id="392828"/>
    <lineage>
        <taxon>Bacteria</taxon>
        <taxon>Bacillati</taxon>
        <taxon>Actinomycetota</taxon>
        <taxon>Actinomycetes</taxon>
        <taxon>Streptosporangiales</taxon>
        <taxon>Thermomonosporaceae</taxon>
        <taxon>Actinomadura</taxon>
    </lineage>
</organism>
<name>A0A5D0NWI8_9ACTN</name>
<proteinExistence type="predicted"/>
<dbReference type="RefSeq" id="WP_067889316.1">
    <property type="nucleotide sequence ID" value="NZ_VSFG01000001.1"/>
</dbReference>
<dbReference type="Proteomes" id="UP000323380">
    <property type="component" value="Unassembled WGS sequence"/>
</dbReference>